<feature type="repeat" description="PPR" evidence="3">
    <location>
        <begin position="182"/>
        <end position="218"/>
    </location>
</feature>
<dbReference type="EMBL" id="JAMQYH010000003">
    <property type="protein sequence ID" value="KAJ1694639.1"/>
    <property type="molecule type" value="Genomic_DNA"/>
</dbReference>
<feature type="repeat" description="PPR" evidence="3">
    <location>
        <begin position="346"/>
        <end position="380"/>
    </location>
</feature>
<evidence type="ECO:0000256" key="1">
    <source>
        <dbReference type="ARBA" id="ARBA00022737"/>
    </source>
</evidence>
<dbReference type="Proteomes" id="UP001151287">
    <property type="component" value="Unassembled WGS sequence"/>
</dbReference>
<dbReference type="Pfam" id="PF13041">
    <property type="entry name" value="PPR_2"/>
    <property type="match status" value="4"/>
</dbReference>
<dbReference type="PANTHER" id="PTHR47942:SF16">
    <property type="entry name" value="PENTATRICOPEPTIDE REPEAT DOMAIN CONTAINING PROTEIN-RELATED"/>
    <property type="match status" value="1"/>
</dbReference>
<feature type="repeat" description="PPR" evidence="3">
    <location>
        <begin position="219"/>
        <end position="253"/>
    </location>
</feature>
<feature type="repeat" description="PPR" evidence="3">
    <location>
        <begin position="451"/>
        <end position="485"/>
    </location>
</feature>
<evidence type="ECO:0008006" key="6">
    <source>
        <dbReference type="Google" id="ProtNLM"/>
    </source>
</evidence>
<name>A0A9Q0CJM5_9POAL</name>
<gene>
    <name evidence="4" type="ORF">LUZ63_011337</name>
</gene>
<feature type="repeat" description="PPR" evidence="3">
    <location>
        <begin position="254"/>
        <end position="284"/>
    </location>
</feature>
<reference evidence="4" key="1">
    <citation type="journal article" date="2022" name="Cell">
        <title>Repeat-based holocentromeres influence genome architecture and karyotype evolution.</title>
        <authorList>
            <person name="Hofstatter P.G."/>
            <person name="Thangavel G."/>
            <person name="Lux T."/>
            <person name="Neumann P."/>
            <person name="Vondrak T."/>
            <person name="Novak P."/>
            <person name="Zhang M."/>
            <person name="Costa L."/>
            <person name="Castellani M."/>
            <person name="Scott A."/>
            <person name="Toegelov H."/>
            <person name="Fuchs J."/>
            <person name="Mata-Sucre Y."/>
            <person name="Dias Y."/>
            <person name="Vanzela A.L.L."/>
            <person name="Huettel B."/>
            <person name="Almeida C.C.S."/>
            <person name="Simkova H."/>
            <person name="Souza G."/>
            <person name="Pedrosa-Harand A."/>
            <person name="Macas J."/>
            <person name="Mayer K.F.X."/>
            <person name="Houben A."/>
            <person name="Marques A."/>
        </authorList>
    </citation>
    <scope>NUCLEOTIDE SEQUENCE</scope>
    <source>
        <strain evidence="4">RhyBre1mFocal</strain>
    </source>
</reference>
<organism evidence="4 5">
    <name type="scientific">Rhynchospora breviuscula</name>
    <dbReference type="NCBI Taxonomy" id="2022672"/>
    <lineage>
        <taxon>Eukaryota</taxon>
        <taxon>Viridiplantae</taxon>
        <taxon>Streptophyta</taxon>
        <taxon>Embryophyta</taxon>
        <taxon>Tracheophyta</taxon>
        <taxon>Spermatophyta</taxon>
        <taxon>Magnoliopsida</taxon>
        <taxon>Liliopsida</taxon>
        <taxon>Poales</taxon>
        <taxon>Cyperaceae</taxon>
        <taxon>Cyperoideae</taxon>
        <taxon>Rhynchosporeae</taxon>
        <taxon>Rhynchospora</taxon>
    </lineage>
</organism>
<dbReference type="PROSITE" id="PS51375">
    <property type="entry name" value="PPR"/>
    <property type="match status" value="8"/>
</dbReference>
<dbReference type="PANTHER" id="PTHR47942">
    <property type="entry name" value="TETRATRICOPEPTIDE REPEAT (TPR)-LIKE SUPERFAMILY PROTEIN-RELATED"/>
    <property type="match status" value="1"/>
</dbReference>
<dbReference type="OrthoDB" id="185373at2759"/>
<evidence type="ECO:0000313" key="4">
    <source>
        <dbReference type="EMBL" id="KAJ1694639.1"/>
    </source>
</evidence>
<feature type="repeat" description="PPR" evidence="3">
    <location>
        <begin position="311"/>
        <end position="345"/>
    </location>
</feature>
<dbReference type="InterPro" id="IPR002885">
    <property type="entry name" value="PPR_rpt"/>
</dbReference>
<accession>A0A9Q0CJM5</accession>
<sequence length="502" mass="56707">MLRSQVGSFFRKESLTRGSFCRLFSSAAAASCVNSQELPINPAIEKFEPYARKRFLLTQLVAIVLRTLDSRFLSGISFEESVNCYGMPRSLKLFAVVIELFSSRKMNGQIQCLIGSIVDYCENAGPNLFNLIYALLTYLEAKKVGVERKVSNFLLKALVDKEQFRYARGLFYDMMMWGPAPNVYTYSIMMDLYTSGDRLYLKEANEMLSEMRTKGIQPNAVTYSSYIHGLCRSGEVGSAWEFLTVLCVKGMPCNTYCFNGVIHGFCKTGQLTEALSVFDEMKRQKGLCGVGEMDGVWGLFGDLIKRGHLPDVVLYSRIIDRSVKDLDMDEAFSLYDMMLEERIQPNKFTYSSLINGVCRKGAVPIALELFDEMRSEGVVPDRKVYTSLIAVFCRAKNLKGALQLVREMERRGVLPDAFVYTSLINGFSKMLMMDVALKLMAEMQKLGFQPSVVTYTAVILGYHKSCRSERASEMYRAMLNAGILPDFKASMLFDTSGKEKKR</sequence>
<dbReference type="Gene3D" id="1.25.40.10">
    <property type="entry name" value="Tetratricopeptide repeat domain"/>
    <property type="match status" value="3"/>
</dbReference>
<protein>
    <recommendedName>
        <fullName evidence="6">Pentatricopeptide repeat-containing protein</fullName>
    </recommendedName>
</protein>
<keyword evidence="2" id="KW-0809">Transit peptide</keyword>
<evidence type="ECO:0000256" key="2">
    <source>
        <dbReference type="ARBA" id="ARBA00022946"/>
    </source>
</evidence>
<dbReference type="AlphaFoldDB" id="A0A9Q0CJM5"/>
<dbReference type="InterPro" id="IPR011990">
    <property type="entry name" value="TPR-like_helical_dom_sf"/>
</dbReference>
<comment type="caution">
    <text evidence="4">The sequence shown here is derived from an EMBL/GenBank/DDBJ whole genome shotgun (WGS) entry which is preliminary data.</text>
</comment>
<dbReference type="NCBIfam" id="TIGR00756">
    <property type="entry name" value="PPR"/>
    <property type="match status" value="8"/>
</dbReference>
<dbReference type="Pfam" id="PF12854">
    <property type="entry name" value="PPR_1"/>
    <property type="match status" value="1"/>
</dbReference>
<keyword evidence="5" id="KW-1185">Reference proteome</keyword>
<feature type="repeat" description="PPR" evidence="3">
    <location>
        <begin position="416"/>
        <end position="450"/>
    </location>
</feature>
<evidence type="ECO:0000256" key="3">
    <source>
        <dbReference type="PROSITE-ProRule" id="PRU00708"/>
    </source>
</evidence>
<proteinExistence type="predicted"/>
<dbReference type="InterPro" id="IPR051222">
    <property type="entry name" value="PPR/CCM1_RNA-binding"/>
</dbReference>
<keyword evidence="1" id="KW-0677">Repeat</keyword>
<feature type="repeat" description="PPR" evidence="3">
    <location>
        <begin position="381"/>
        <end position="415"/>
    </location>
</feature>
<evidence type="ECO:0000313" key="5">
    <source>
        <dbReference type="Proteomes" id="UP001151287"/>
    </source>
</evidence>